<evidence type="ECO:0000256" key="1">
    <source>
        <dbReference type="ARBA" id="ARBA00006432"/>
    </source>
</evidence>
<keyword evidence="2" id="KW-0596">Phosphopantetheine</keyword>
<dbReference type="Pfam" id="PF00501">
    <property type="entry name" value="AMP-binding"/>
    <property type="match status" value="1"/>
</dbReference>
<feature type="domain" description="Carrier" evidence="5">
    <location>
        <begin position="545"/>
        <end position="619"/>
    </location>
</feature>
<dbReference type="Pfam" id="PF13193">
    <property type="entry name" value="AMP-binding_C"/>
    <property type="match status" value="1"/>
</dbReference>
<dbReference type="AlphaFoldDB" id="A0A3S0CW45"/>
<dbReference type="SUPFAM" id="SSF56801">
    <property type="entry name" value="Acetyl-CoA synthetase-like"/>
    <property type="match status" value="1"/>
</dbReference>
<dbReference type="InterPro" id="IPR006162">
    <property type="entry name" value="Ppantetheine_attach_site"/>
</dbReference>
<dbReference type="InterPro" id="IPR000873">
    <property type="entry name" value="AMP-dep_synth/lig_dom"/>
</dbReference>
<dbReference type="Gene3D" id="3.30.300.30">
    <property type="match status" value="1"/>
</dbReference>
<dbReference type="NCBIfam" id="TIGR01733">
    <property type="entry name" value="AA-adenyl-dom"/>
    <property type="match status" value="1"/>
</dbReference>
<dbReference type="Pfam" id="PF07993">
    <property type="entry name" value="NAD_binding_4"/>
    <property type="match status" value="1"/>
</dbReference>
<dbReference type="Gene3D" id="1.10.1200.10">
    <property type="entry name" value="ACP-like"/>
    <property type="match status" value="1"/>
</dbReference>
<dbReference type="InterPro" id="IPR013120">
    <property type="entry name" value="FAR_NAD-bd"/>
</dbReference>
<dbReference type="InterPro" id="IPR020845">
    <property type="entry name" value="AMP-binding_CS"/>
</dbReference>
<dbReference type="InterPro" id="IPR045851">
    <property type="entry name" value="AMP-bd_C_sf"/>
</dbReference>
<keyword evidence="7" id="KW-1185">Reference proteome</keyword>
<dbReference type="InterPro" id="IPR010071">
    <property type="entry name" value="AA_adenyl_dom"/>
</dbReference>
<dbReference type="RefSeq" id="WP_126140696.1">
    <property type="nucleotide sequence ID" value="NZ_RXHU01000022.1"/>
</dbReference>
<evidence type="ECO:0000313" key="7">
    <source>
        <dbReference type="Proteomes" id="UP000276128"/>
    </source>
</evidence>
<evidence type="ECO:0000256" key="2">
    <source>
        <dbReference type="ARBA" id="ARBA00022450"/>
    </source>
</evidence>
<dbReference type="FunFam" id="3.40.50.980:FF:000001">
    <property type="entry name" value="Non-ribosomal peptide synthetase"/>
    <property type="match status" value="1"/>
</dbReference>
<organism evidence="6 7">
    <name type="scientific">Paenibacillus whitsoniae</name>
    <dbReference type="NCBI Taxonomy" id="2496558"/>
    <lineage>
        <taxon>Bacteria</taxon>
        <taxon>Bacillati</taxon>
        <taxon>Bacillota</taxon>
        <taxon>Bacilli</taxon>
        <taxon>Bacillales</taxon>
        <taxon>Paenibacillaceae</taxon>
        <taxon>Paenibacillus</taxon>
    </lineage>
</organism>
<name>A0A3S0CW45_9BACL</name>
<proteinExistence type="inferred from homology"/>
<dbReference type="EMBL" id="RXHU01000022">
    <property type="protein sequence ID" value="RTE10114.1"/>
    <property type="molecule type" value="Genomic_DNA"/>
</dbReference>
<dbReference type="InterPro" id="IPR036291">
    <property type="entry name" value="NAD(P)-bd_dom_sf"/>
</dbReference>
<sequence>MLNLVKNTPSIYSRINQTDEAYPATETISSIFRRTAERYATKVAISFGDTELLYEELFGKSAQVANALTDAGCQKGDFVGIYMERSPETVISILGVLRMGGTYVPIDPEHPVERNRYIVQDASCKQLIIKERYAERAAELCHALDIEKPVSLETCFSEGTTRFEDADIAPDDLAYVIYTSGSTGNPKGTLIAHRGVVNLANTFAKKLEITSSDVLTQFSTFSFDASILDTFNCLLNGATLAILTKEEQLTPELFLSLLERKNVTIIGCIPTSVFNRLSEANLANPETAFRAVKNITVGGEALLSDHVRKFQDKFGLGTVIVNAYGPTECTVVTTTFKITDYWNSPSITVPIGYPIGNYKVYVVKEDGTLAEIGEEGELYIETFAIAQGYLNLPDKTNEVFMSSPFGSDPKAKVYKSGDIVKLLPDGSLEFQYRKDGQLKLRGFRIEIGEIENALSKHPAILDAAVVAIQENNTVKHLSCFYSEKSHVTSRELREHLQLFVPSYMIPGFFYRLPEIPLSPTGKVDRKKLLTMDNSVLAETAFPYEAPVGDVEGAIASVWSDILGIARISRSESFFEIGGDSLGVMKVLSRLKQMCFNLRMHHLYEHPTVKALADCMSTLTDESNAEDTPISEYRTLVELPPLPKALIQGENGLGSDILLTGATGYLGSHLVYELLTTTESSLHLLVRRKFGQNGIARVWETLDAYFGQSFFADYAHRIFILEGDLVQEKLGLSEEAYSIVSTRITSIIHAGADVRHFGNTDDFYATNVIGTQNLLKLAYDRGNVPFHFISTLGIPEDLAASGHWEWAAQNSRDFYAVELENVYTNSKLLAEKAVAEAITRGVPCSIYRAGNLSCDSRTGRFQINIHENFFYRMIKAFLLLGKAPAVDAYVDVAPINFVSSFMAALMKQRAFGEVYHICNPVQARFPAIIEALRELGYGIDLLPQKAFDKWVLTEGGSISQEAVQLAIPLLEGDGVRHSPYLYGCEDSLRKAGPLPALPDLKALVAALVGHAVERGYFPPPFSR</sequence>
<gene>
    <name evidence="6" type="ORF">EJQ19_08075</name>
</gene>
<dbReference type="InterPro" id="IPR025110">
    <property type="entry name" value="AMP-bd_C"/>
</dbReference>
<protein>
    <submittedName>
        <fullName evidence="6">Amino acid adenylation domain-containing protein</fullName>
    </submittedName>
</protein>
<keyword evidence="4" id="KW-0045">Antibiotic biosynthesis</keyword>
<dbReference type="PROSITE" id="PS50075">
    <property type="entry name" value="CARRIER"/>
    <property type="match status" value="1"/>
</dbReference>
<dbReference type="PANTHER" id="PTHR44845:SF7">
    <property type="entry name" value="PLIPASTATIN SYNTHASE SUBUNIT D"/>
    <property type="match status" value="1"/>
</dbReference>
<dbReference type="SUPFAM" id="SSF51735">
    <property type="entry name" value="NAD(P)-binding Rossmann-fold domains"/>
    <property type="match status" value="1"/>
</dbReference>
<evidence type="ECO:0000259" key="5">
    <source>
        <dbReference type="PROSITE" id="PS50075"/>
    </source>
</evidence>
<dbReference type="PROSITE" id="PS00455">
    <property type="entry name" value="AMP_BINDING"/>
    <property type="match status" value="1"/>
</dbReference>
<dbReference type="PANTHER" id="PTHR44845">
    <property type="entry name" value="CARRIER DOMAIN-CONTAINING PROTEIN"/>
    <property type="match status" value="1"/>
</dbReference>
<evidence type="ECO:0000313" key="6">
    <source>
        <dbReference type="EMBL" id="RTE10114.1"/>
    </source>
</evidence>
<dbReference type="SUPFAM" id="SSF47336">
    <property type="entry name" value="ACP-like"/>
    <property type="match status" value="1"/>
</dbReference>
<dbReference type="Pfam" id="PF00550">
    <property type="entry name" value="PP-binding"/>
    <property type="match status" value="1"/>
</dbReference>
<dbReference type="Proteomes" id="UP000276128">
    <property type="component" value="Unassembled WGS sequence"/>
</dbReference>
<comment type="similarity">
    <text evidence="1">Belongs to the ATP-dependent AMP-binding enzyme family.</text>
</comment>
<reference evidence="6 7" key="1">
    <citation type="submission" date="2018-12" db="EMBL/GenBank/DDBJ databases">
        <title>Bacillus ochoae sp. nov., Paenibacillus whitsoniae sp. nov., Paenibacillus spiritus sp. nov. Isolated from the Mars Exploration Rover during spacecraft assembly.</title>
        <authorList>
            <person name="Seuylemezian A."/>
            <person name="Vaishampayan P."/>
        </authorList>
    </citation>
    <scope>NUCLEOTIDE SEQUENCE [LARGE SCALE GENOMIC DNA]</scope>
    <source>
        <strain evidence="6 7">MER 54</strain>
    </source>
</reference>
<dbReference type="InterPro" id="IPR009081">
    <property type="entry name" value="PP-bd_ACP"/>
</dbReference>
<dbReference type="InterPro" id="IPR036736">
    <property type="entry name" value="ACP-like_sf"/>
</dbReference>
<comment type="caution">
    <text evidence="6">The sequence shown here is derived from an EMBL/GenBank/DDBJ whole genome shotgun (WGS) entry which is preliminary data.</text>
</comment>
<evidence type="ECO:0000256" key="4">
    <source>
        <dbReference type="ARBA" id="ARBA00023194"/>
    </source>
</evidence>
<dbReference type="Gene3D" id="3.40.50.980">
    <property type="match status" value="2"/>
</dbReference>
<dbReference type="PROSITE" id="PS00012">
    <property type="entry name" value="PHOSPHOPANTETHEINE"/>
    <property type="match status" value="1"/>
</dbReference>
<dbReference type="CDD" id="cd05930">
    <property type="entry name" value="A_NRPS"/>
    <property type="match status" value="1"/>
</dbReference>
<dbReference type="OrthoDB" id="9765680at2"/>
<dbReference type="GO" id="GO:0017000">
    <property type="term" value="P:antibiotic biosynthetic process"/>
    <property type="evidence" value="ECO:0007669"/>
    <property type="project" value="UniProtKB-KW"/>
</dbReference>
<evidence type="ECO:0000256" key="3">
    <source>
        <dbReference type="ARBA" id="ARBA00022553"/>
    </source>
</evidence>
<dbReference type="InterPro" id="IPR010080">
    <property type="entry name" value="Thioester_reductase-like_dom"/>
</dbReference>
<dbReference type="CDD" id="cd05235">
    <property type="entry name" value="SDR_e1"/>
    <property type="match status" value="1"/>
</dbReference>
<accession>A0A3S0CW45</accession>
<keyword evidence="3" id="KW-0597">Phosphoprotein</keyword>
<dbReference type="Gene3D" id="3.40.50.720">
    <property type="entry name" value="NAD(P)-binding Rossmann-like Domain"/>
    <property type="match status" value="1"/>
</dbReference>
<dbReference type="Gene3D" id="2.30.38.10">
    <property type="entry name" value="Luciferase, Domain 3"/>
    <property type="match status" value="1"/>
</dbReference>